<evidence type="ECO:0000256" key="2">
    <source>
        <dbReference type="ARBA" id="ARBA00022884"/>
    </source>
</evidence>
<dbReference type="InterPro" id="IPR029751">
    <property type="entry name" value="Ribosomal_L25_dom"/>
</dbReference>
<dbReference type="InterPro" id="IPR020057">
    <property type="entry name" value="Ribosomal_bL25_b-dom"/>
</dbReference>
<dbReference type="HAMAP" id="MF_01334">
    <property type="entry name" value="Ribosomal_bL25_CTC"/>
    <property type="match status" value="1"/>
</dbReference>
<keyword evidence="4 5" id="KW-0687">Ribonucleoprotein</keyword>
<dbReference type="Gene3D" id="2.170.120.20">
    <property type="entry name" value="Ribosomal protein L25, beta domain"/>
    <property type="match status" value="1"/>
</dbReference>
<protein>
    <recommendedName>
        <fullName evidence="5">Large ribosomal subunit protein bL25</fullName>
    </recommendedName>
    <alternativeName>
        <fullName evidence="5">General stress protein CTC</fullName>
    </alternativeName>
</protein>
<name>A0A1F5EC38_9BACT</name>
<dbReference type="PANTHER" id="PTHR33284:SF1">
    <property type="entry name" value="RIBOSOMAL PROTEIN L25_GLN-TRNA SYNTHETASE, ANTI-CODON-BINDING DOMAIN-CONTAINING PROTEIN"/>
    <property type="match status" value="1"/>
</dbReference>
<keyword evidence="1 5" id="KW-0699">rRNA-binding</keyword>
<dbReference type="AlphaFoldDB" id="A0A1F5EC38"/>
<feature type="domain" description="Large ribosomal subunit protein bL25 L25" evidence="7">
    <location>
        <begin position="6"/>
        <end position="92"/>
    </location>
</feature>
<dbReference type="InterPro" id="IPR020056">
    <property type="entry name" value="Rbsml_bL25/Gln-tRNA_synth_N"/>
</dbReference>
<evidence type="ECO:0000259" key="8">
    <source>
        <dbReference type="Pfam" id="PF14693"/>
    </source>
</evidence>
<dbReference type="GO" id="GO:0008097">
    <property type="term" value="F:5S rRNA binding"/>
    <property type="evidence" value="ECO:0007669"/>
    <property type="project" value="InterPro"/>
</dbReference>
<comment type="subunit">
    <text evidence="5">Part of the 50S ribosomal subunit; part of the 5S rRNA/L5/L18/L25 subcomplex. Contacts the 5S rRNA. Binds to the 5S rRNA independently of L5 and L18.</text>
</comment>
<feature type="compositionally biased region" description="Low complexity" evidence="6">
    <location>
        <begin position="207"/>
        <end position="230"/>
    </location>
</feature>
<dbReference type="CDD" id="cd00495">
    <property type="entry name" value="Ribosomal_L25_TL5_CTC"/>
    <property type="match status" value="1"/>
</dbReference>
<evidence type="ECO:0000256" key="3">
    <source>
        <dbReference type="ARBA" id="ARBA00022980"/>
    </source>
</evidence>
<gene>
    <name evidence="5" type="primary">rplY</name>
    <name evidence="5" type="synonym">ctc</name>
    <name evidence="9" type="ORF">A3A71_02925</name>
</gene>
<dbReference type="GO" id="GO:0006412">
    <property type="term" value="P:translation"/>
    <property type="evidence" value="ECO:0007669"/>
    <property type="project" value="UniProtKB-UniRule"/>
</dbReference>
<evidence type="ECO:0000256" key="5">
    <source>
        <dbReference type="HAMAP-Rule" id="MF_01334"/>
    </source>
</evidence>
<organism evidence="9 10">
    <name type="scientific">Candidatus Berkelbacteria bacterium RIFCSPLOWO2_01_FULL_50_28</name>
    <dbReference type="NCBI Taxonomy" id="1797471"/>
    <lineage>
        <taxon>Bacteria</taxon>
        <taxon>Candidatus Berkelbacteria</taxon>
    </lineage>
</organism>
<sequence>MKQIILNATTREITGKKVKSIRQKGGLPAVVYGHLDKPEPITIDQKEFDKIFREAGTSALVDLTVGDKKPMKVLIHEPQVHPLTNSPIHADFYAVKMDEEIETTIPIIFVGISPAVDELEGNFIANRDELTIRCLPGNLIPNVEVDISILKTFDDSIKVGDIKVPETVQIQDEMEETVALVSAPRSEEELEAELAEDKAAEVAAVSALGEEAPAAEGEATPAEGEAPAVESPAALP</sequence>
<dbReference type="Pfam" id="PF01386">
    <property type="entry name" value="Ribosomal_L25p"/>
    <property type="match status" value="1"/>
</dbReference>
<feature type="region of interest" description="Disordered" evidence="6">
    <location>
        <begin position="207"/>
        <end position="236"/>
    </location>
</feature>
<accession>A0A1F5EC38</accession>
<dbReference type="Gene3D" id="2.40.240.10">
    <property type="entry name" value="Ribosomal Protein L25, Chain P"/>
    <property type="match status" value="1"/>
</dbReference>
<dbReference type="InterPro" id="IPR020930">
    <property type="entry name" value="Ribosomal_uL5_bac-type"/>
</dbReference>
<dbReference type="GO" id="GO:0022625">
    <property type="term" value="C:cytosolic large ribosomal subunit"/>
    <property type="evidence" value="ECO:0007669"/>
    <property type="project" value="TreeGrafter"/>
</dbReference>
<dbReference type="GO" id="GO:0003735">
    <property type="term" value="F:structural constituent of ribosome"/>
    <property type="evidence" value="ECO:0007669"/>
    <property type="project" value="InterPro"/>
</dbReference>
<proteinExistence type="inferred from homology"/>
<keyword evidence="3 5" id="KW-0689">Ribosomal protein</keyword>
<comment type="caution">
    <text evidence="9">The sequence shown here is derived from an EMBL/GenBank/DDBJ whole genome shotgun (WGS) entry which is preliminary data.</text>
</comment>
<evidence type="ECO:0000313" key="9">
    <source>
        <dbReference type="EMBL" id="OGD64972.1"/>
    </source>
</evidence>
<dbReference type="PANTHER" id="PTHR33284">
    <property type="entry name" value="RIBOSOMAL PROTEIN L25/GLN-TRNA SYNTHETASE, ANTI-CODON-BINDING DOMAIN-CONTAINING PROTEIN"/>
    <property type="match status" value="1"/>
</dbReference>
<dbReference type="InterPro" id="IPR037121">
    <property type="entry name" value="Ribosomal_bL25_C"/>
</dbReference>
<dbReference type="SUPFAM" id="SSF50715">
    <property type="entry name" value="Ribosomal protein L25-like"/>
    <property type="match status" value="1"/>
</dbReference>
<evidence type="ECO:0000256" key="6">
    <source>
        <dbReference type="SAM" id="MobiDB-lite"/>
    </source>
</evidence>
<dbReference type="InterPro" id="IPR001021">
    <property type="entry name" value="Ribosomal_bL25_long"/>
</dbReference>
<keyword evidence="2 5" id="KW-0694">RNA-binding</keyword>
<dbReference type="Pfam" id="PF14693">
    <property type="entry name" value="Ribosomal_TL5_C"/>
    <property type="match status" value="1"/>
</dbReference>
<dbReference type="NCBIfam" id="TIGR00731">
    <property type="entry name" value="bL25_bact_ctc"/>
    <property type="match status" value="1"/>
</dbReference>
<evidence type="ECO:0000256" key="4">
    <source>
        <dbReference type="ARBA" id="ARBA00023274"/>
    </source>
</evidence>
<comment type="similarity">
    <text evidence="5">Belongs to the bacterial ribosomal protein bL25 family. CTC subfamily.</text>
</comment>
<dbReference type="EMBL" id="MEZX01000002">
    <property type="protein sequence ID" value="OGD64972.1"/>
    <property type="molecule type" value="Genomic_DNA"/>
</dbReference>
<comment type="function">
    <text evidence="5">This is one of the proteins that binds to the 5S RNA in the ribosome where it forms part of the central protuberance.</text>
</comment>
<dbReference type="Proteomes" id="UP000177481">
    <property type="component" value="Unassembled WGS sequence"/>
</dbReference>
<evidence type="ECO:0000256" key="1">
    <source>
        <dbReference type="ARBA" id="ARBA00022730"/>
    </source>
</evidence>
<dbReference type="STRING" id="1797471.A3A71_02925"/>
<evidence type="ECO:0000313" key="10">
    <source>
        <dbReference type="Proteomes" id="UP000177481"/>
    </source>
</evidence>
<feature type="domain" description="Large ribosomal subunit protein bL25 beta" evidence="8">
    <location>
        <begin position="100"/>
        <end position="185"/>
    </location>
</feature>
<evidence type="ECO:0000259" key="7">
    <source>
        <dbReference type="Pfam" id="PF01386"/>
    </source>
</evidence>
<reference evidence="9 10" key="1">
    <citation type="journal article" date="2016" name="Nat. Commun.">
        <title>Thousands of microbial genomes shed light on interconnected biogeochemical processes in an aquifer system.</title>
        <authorList>
            <person name="Anantharaman K."/>
            <person name="Brown C.T."/>
            <person name="Hug L.A."/>
            <person name="Sharon I."/>
            <person name="Castelle C.J."/>
            <person name="Probst A.J."/>
            <person name="Thomas B.C."/>
            <person name="Singh A."/>
            <person name="Wilkins M.J."/>
            <person name="Karaoz U."/>
            <person name="Brodie E.L."/>
            <person name="Williams K.H."/>
            <person name="Hubbard S.S."/>
            <person name="Banfield J.F."/>
        </authorList>
    </citation>
    <scope>NUCLEOTIDE SEQUENCE [LARGE SCALE GENOMIC DNA]</scope>
</reference>
<dbReference type="InterPro" id="IPR011035">
    <property type="entry name" value="Ribosomal_bL25/Gln-tRNA_synth"/>
</dbReference>